<feature type="region of interest" description="Disordered" evidence="2">
    <location>
        <begin position="1"/>
        <end position="39"/>
    </location>
</feature>
<dbReference type="InterPro" id="IPR005542">
    <property type="entry name" value="PBX_PBC_dom"/>
</dbReference>
<feature type="domain" description="PBC" evidence="3">
    <location>
        <begin position="39"/>
        <end position="78"/>
    </location>
</feature>
<protein>
    <recommendedName>
        <fullName evidence="3">PBC domain-containing protein</fullName>
    </recommendedName>
</protein>
<name>A0A8C9D8N8_PANLE</name>
<dbReference type="GO" id="GO:0005634">
    <property type="term" value="C:nucleus"/>
    <property type="evidence" value="ECO:0007669"/>
    <property type="project" value="UniProtKB-SubCell"/>
</dbReference>
<dbReference type="Ensembl" id="ENSPLOT00000024679.1">
    <property type="protein sequence ID" value="ENSPLOP00000022350.1"/>
    <property type="gene ID" value="ENSPLOG00000016369.1"/>
</dbReference>
<accession>A0A8C9D8N8</accession>
<keyword evidence="5" id="KW-1185">Reference proteome</keyword>
<comment type="subcellular location">
    <subcellularLocation>
        <location evidence="1">Nucleus</location>
    </subcellularLocation>
</comment>
<evidence type="ECO:0000313" key="5">
    <source>
        <dbReference type="Proteomes" id="UP000694399"/>
    </source>
</evidence>
<dbReference type="AlphaFoldDB" id="A0A8C9D8N8"/>
<reference evidence="4" key="2">
    <citation type="submission" date="2025-08" db="UniProtKB">
        <authorList>
            <consortium name="Ensembl"/>
        </authorList>
    </citation>
    <scope>IDENTIFICATION</scope>
</reference>
<dbReference type="Proteomes" id="UP000694399">
    <property type="component" value="Chromosome C2"/>
</dbReference>
<dbReference type="GO" id="GO:0003700">
    <property type="term" value="F:DNA-binding transcription factor activity"/>
    <property type="evidence" value="ECO:0007669"/>
    <property type="project" value="InterPro"/>
</dbReference>
<evidence type="ECO:0000256" key="1">
    <source>
        <dbReference type="ARBA" id="ARBA00004123"/>
    </source>
</evidence>
<dbReference type="Pfam" id="PF03792">
    <property type="entry name" value="PBC"/>
    <property type="match status" value="1"/>
</dbReference>
<dbReference type="PROSITE" id="PS51978">
    <property type="entry name" value="PBC"/>
    <property type="match status" value="1"/>
</dbReference>
<reference evidence="4" key="1">
    <citation type="journal article" date="2019" name="bioRxiv">
        <title>Long live the king: chromosome-level assembly of the lion (Panthera leo) using linked-read, Hi-C, and long read data.</title>
        <authorList>
            <person name="Armstrong E.E."/>
            <person name="Taylor R.W."/>
            <person name="Miller D.E."/>
            <person name="Kaelin C."/>
            <person name="Barsh G."/>
            <person name="Hadly E.A."/>
            <person name="Petrov D."/>
        </authorList>
    </citation>
    <scope>NUCLEOTIDE SEQUENCE [LARGE SCALE GENOMIC DNA]</scope>
</reference>
<evidence type="ECO:0000256" key="2">
    <source>
        <dbReference type="SAM" id="MobiDB-lite"/>
    </source>
</evidence>
<organism evidence="4 5">
    <name type="scientific">Panthera leo</name>
    <name type="common">Lion</name>
    <dbReference type="NCBI Taxonomy" id="9689"/>
    <lineage>
        <taxon>Eukaryota</taxon>
        <taxon>Metazoa</taxon>
        <taxon>Chordata</taxon>
        <taxon>Craniata</taxon>
        <taxon>Vertebrata</taxon>
        <taxon>Euteleostomi</taxon>
        <taxon>Mammalia</taxon>
        <taxon>Eutheria</taxon>
        <taxon>Laurasiatheria</taxon>
        <taxon>Carnivora</taxon>
        <taxon>Feliformia</taxon>
        <taxon>Felidae</taxon>
        <taxon>Pantherinae</taxon>
        <taxon>Panthera</taxon>
    </lineage>
</organism>
<proteinExistence type="predicted"/>
<reference evidence="4" key="3">
    <citation type="submission" date="2025-09" db="UniProtKB">
        <authorList>
            <consortium name="Ensembl"/>
        </authorList>
    </citation>
    <scope>IDENTIFICATION</scope>
</reference>
<sequence>PPSPSSLSHTHPPLGLLSMTPFSQLPDPGAGREGVPGGRWKQDIRDFLQQIMTITDQSLDKAQAKKHALTCHHMKPAL</sequence>
<evidence type="ECO:0000313" key="4">
    <source>
        <dbReference type="Ensembl" id="ENSPLOP00000022350.1"/>
    </source>
</evidence>
<evidence type="ECO:0000259" key="3">
    <source>
        <dbReference type="PROSITE" id="PS51978"/>
    </source>
</evidence>
<feature type="compositionally biased region" description="Low complexity" evidence="2">
    <location>
        <begin position="1"/>
        <end position="18"/>
    </location>
</feature>